<feature type="region of interest" description="Disordered" evidence="1">
    <location>
        <begin position="324"/>
        <end position="359"/>
    </location>
</feature>
<keyword evidence="4" id="KW-1185">Reference proteome</keyword>
<evidence type="ECO:0000256" key="1">
    <source>
        <dbReference type="SAM" id="MobiDB-lite"/>
    </source>
</evidence>
<accession>A0A2I0KNB1</accession>
<reference evidence="3 4" key="1">
    <citation type="submission" date="2017-11" db="EMBL/GenBank/DDBJ databases">
        <title>De-novo sequencing of pomegranate (Punica granatum L.) genome.</title>
        <authorList>
            <person name="Akparov Z."/>
            <person name="Amiraslanov A."/>
            <person name="Hajiyeva S."/>
            <person name="Abbasov M."/>
            <person name="Kaur K."/>
            <person name="Hamwieh A."/>
            <person name="Solovyev V."/>
            <person name="Salamov A."/>
            <person name="Braich B."/>
            <person name="Kosarev P."/>
            <person name="Mahmoud A."/>
            <person name="Hajiyev E."/>
            <person name="Babayeva S."/>
            <person name="Izzatullayeva V."/>
            <person name="Mammadov A."/>
            <person name="Mammadov A."/>
            <person name="Sharifova S."/>
            <person name="Ojaghi J."/>
            <person name="Eynullazada K."/>
            <person name="Bayramov B."/>
            <person name="Abdulazimova A."/>
            <person name="Shahmuradov I."/>
        </authorList>
    </citation>
    <scope>NUCLEOTIDE SEQUENCE [LARGE SCALE GENOMIC DNA]</scope>
    <source>
        <strain evidence="4">cv. AG2017</strain>
        <tissue evidence="3">Leaf</tissue>
    </source>
</reference>
<gene>
    <name evidence="3" type="ORF">CRG98_010317</name>
</gene>
<feature type="region of interest" description="Disordered" evidence="1">
    <location>
        <begin position="252"/>
        <end position="273"/>
    </location>
</feature>
<feature type="compositionally biased region" description="Basic and acidic residues" evidence="1">
    <location>
        <begin position="329"/>
        <end position="346"/>
    </location>
</feature>
<sequence>MAPSQWVFMAIPLILSLGLSMAHRVSPGMASVAPPSPRKAVERVSVASVAPPAPEKAMEGVNAASVAPPAPKKAMEGAADLTDFSFRFGDAVGAVGAVGSEIIDGGSSMAGGGDLSLGRGNYPGMAGGDPRAKPGHEPDHRGIPGMICSGSSTYGSATADNPGDGTPTVLKPGEPIPRPGQGYSTDVPPGDCCFGAATGRGQGSAVPGFGSRDLEWANRPLYCVPLECQGLAECPSAIIMNFGLIQATSSMNAGRSQDPVNNSGNGPANGSQKLASEPIVGKMVNGCAKESHELASEPIVGKMVNGCAKESHELASEPIVGKMVNGSAKEGHELASEPVVGKKGEKPSLAQDAMAPESA</sequence>
<proteinExistence type="predicted"/>
<name>A0A2I0KNB1_PUNGR</name>
<organism evidence="3 4">
    <name type="scientific">Punica granatum</name>
    <name type="common">Pomegranate</name>
    <dbReference type="NCBI Taxonomy" id="22663"/>
    <lineage>
        <taxon>Eukaryota</taxon>
        <taxon>Viridiplantae</taxon>
        <taxon>Streptophyta</taxon>
        <taxon>Embryophyta</taxon>
        <taxon>Tracheophyta</taxon>
        <taxon>Spermatophyta</taxon>
        <taxon>Magnoliopsida</taxon>
        <taxon>eudicotyledons</taxon>
        <taxon>Gunneridae</taxon>
        <taxon>Pentapetalae</taxon>
        <taxon>rosids</taxon>
        <taxon>malvids</taxon>
        <taxon>Myrtales</taxon>
        <taxon>Lythraceae</taxon>
        <taxon>Punica</taxon>
    </lineage>
</organism>
<dbReference type="Proteomes" id="UP000233551">
    <property type="component" value="Unassembled WGS sequence"/>
</dbReference>
<evidence type="ECO:0000313" key="4">
    <source>
        <dbReference type="Proteomes" id="UP000233551"/>
    </source>
</evidence>
<protein>
    <submittedName>
        <fullName evidence="3">Uncharacterized protein</fullName>
    </submittedName>
</protein>
<feature type="signal peptide" evidence="2">
    <location>
        <begin position="1"/>
        <end position="22"/>
    </location>
</feature>
<dbReference type="EMBL" id="PGOL01000513">
    <property type="protein sequence ID" value="PKI69316.1"/>
    <property type="molecule type" value="Genomic_DNA"/>
</dbReference>
<evidence type="ECO:0000313" key="3">
    <source>
        <dbReference type="EMBL" id="PKI69316.1"/>
    </source>
</evidence>
<dbReference type="AlphaFoldDB" id="A0A2I0KNB1"/>
<feature type="chain" id="PRO_5014172192" evidence="2">
    <location>
        <begin position="23"/>
        <end position="359"/>
    </location>
</feature>
<keyword evidence="2" id="KW-0732">Signal</keyword>
<comment type="caution">
    <text evidence="3">The sequence shown here is derived from an EMBL/GenBank/DDBJ whole genome shotgun (WGS) entry which is preliminary data.</text>
</comment>
<evidence type="ECO:0000256" key="2">
    <source>
        <dbReference type="SAM" id="SignalP"/>
    </source>
</evidence>